<feature type="transmembrane region" description="Helical" evidence="1">
    <location>
        <begin position="56"/>
        <end position="75"/>
    </location>
</feature>
<comment type="caution">
    <text evidence="3">The sequence shown here is derived from an EMBL/GenBank/DDBJ whole genome shotgun (WGS) entry which is preliminary data.</text>
</comment>
<keyword evidence="1" id="KW-0812">Transmembrane</keyword>
<dbReference type="AlphaFoldDB" id="A0A6L9XWA6"/>
<feature type="transmembrane region" description="Helical" evidence="1">
    <location>
        <begin position="82"/>
        <end position="100"/>
    </location>
</feature>
<accession>A0A6L9XWA6</accession>
<dbReference type="RefSeq" id="WP_163288889.1">
    <property type="nucleotide sequence ID" value="NZ_JAAGWY010000001.1"/>
</dbReference>
<proteinExistence type="predicted"/>
<protein>
    <recommendedName>
        <fullName evidence="2">DUF7144 domain-containing protein</fullName>
    </recommendedName>
</protein>
<dbReference type="InterPro" id="IPR055568">
    <property type="entry name" value="DUF7144"/>
</dbReference>
<keyword evidence="4" id="KW-1185">Reference proteome</keyword>
<feature type="transmembrane region" description="Helical" evidence="1">
    <location>
        <begin position="12"/>
        <end position="36"/>
    </location>
</feature>
<evidence type="ECO:0000313" key="3">
    <source>
        <dbReference type="EMBL" id="NEN05712.1"/>
    </source>
</evidence>
<dbReference type="Pfam" id="PF23636">
    <property type="entry name" value="DUF7144"/>
    <property type="match status" value="1"/>
</dbReference>
<feature type="transmembrane region" description="Helical" evidence="1">
    <location>
        <begin position="106"/>
        <end position="124"/>
    </location>
</feature>
<sequence>MSGSQESGGSGWVAFAVVLLVVDGIFNLLQAVIAFFTPAGYYEVSRGGLFLMSLNGYGWSNLIIGLLLIATAGGVRAGYGWARSIAVVIATVSAIEQLFLVPAQPWWSVIVISVDVLIIYGLIVHGREVPE</sequence>
<organism evidence="3 4">
    <name type="scientific">Leifsonia tongyongensis</name>
    <dbReference type="NCBI Taxonomy" id="1268043"/>
    <lineage>
        <taxon>Bacteria</taxon>
        <taxon>Bacillati</taxon>
        <taxon>Actinomycetota</taxon>
        <taxon>Actinomycetes</taxon>
        <taxon>Micrococcales</taxon>
        <taxon>Microbacteriaceae</taxon>
        <taxon>Leifsonia</taxon>
    </lineage>
</organism>
<evidence type="ECO:0000313" key="4">
    <source>
        <dbReference type="Proteomes" id="UP000474967"/>
    </source>
</evidence>
<reference evidence="3 4" key="1">
    <citation type="journal article" date="2014" name="J. Microbiol.">
        <title>Diaminobutyricibacter tongyongensis gen. nov., sp. nov. and Homoserinibacter gongjuensis gen. nov., sp. nov. belong to the family Microbacteriaceae.</title>
        <authorList>
            <person name="Kim S.J."/>
            <person name="Ahn J.H."/>
            <person name="Weon H.Y."/>
            <person name="Hamada M."/>
            <person name="Suzuki K."/>
            <person name="Kwon S.W."/>
        </authorList>
    </citation>
    <scope>NUCLEOTIDE SEQUENCE [LARGE SCALE GENOMIC DNA]</scope>
    <source>
        <strain evidence="3 4">NBRC 108724</strain>
    </source>
</reference>
<evidence type="ECO:0000256" key="1">
    <source>
        <dbReference type="SAM" id="Phobius"/>
    </source>
</evidence>
<dbReference type="Proteomes" id="UP000474967">
    <property type="component" value="Unassembled WGS sequence"/>
</dbReference>
<keyword evidence="1" id="KW-0472">Membrane</keyword>
<gene>
    <name evidence="3" type="ORF">G3T36_07485</name>
</gene>
<dbReference type="EMBL" id="JAAGWY010000001">
    <property type="protein sequence ID" value="NEN05712.1"/>
    <property type="molecule type" value="Genomic_DNA"/>
</dbReference>
<feature type="domain" description="DUF7144" evidence="2">
    <location>
        <begin position="12"/>
        <end position="127"/>
    </location>
</feature>
<name>A0A6L9XWA6_9MICO</name>
<keyword evidence="1" id="KW-1133">Transmembrane helix</keyword>
<evidence type="ECO:0000259" key="2">
    <source>
        <dbReference type="Pfam" id="PF23636"/>
    </source>
</evidence>